<dbReference type="SUPFAM" id="SSF75217">
    <property type="entry name" value="alpha/beta knot"/>
    <property type="match status" value="1"/>
</dbReference>
<dbReference type="EMBL" id="BDSA01000001">
    <property type="protein sequence ID" value="GBE58567.1"/>
    <property type="molecule type" value="Genomic_DNA"/>
</dbReference>
<dbReference type="EC" id="2.1.1.193" evidence="3"/>
<accession>A0A2H6K6E8</accession>
<dbReference type="Pfam" id="PF04452">
    <property type="entry name" value="Methyltrans_RNA"/>
    <property type="match status" value="1"/>
</dbReference>
<evidence type="ECO:0000256" key="10">
    <source>
        <dbReference type="ARBA" id="ARBA00047944"/>
    </source>
</evidence>
<evidence type="ECO:0000313" key="12">
    <source>
        <dbReference type="EMBL" id="GBE58567.1"/>
    </source>
</evidence>
<feature type="domain" description="Ribosomal RNA small subunit methyltransferase E methyltransferase" evidence="11">
    <location>
        <begin position="110"/>
        <end position="257"/>
    </location>
</feature>
<comment type="catalytic activity">
    <reaction evidence="10">
        <text>uridine(1498) in 16S rRNA + S-adenosyl-L-methionine = N(3)-methyluridine(1498) in 16S rRNA + S-adenosyl-L-homocysteine + H(+)</text>
        <dbReference type="Rhea" id="RHEA:42920"/>
        <dbReference type="Rhea" id="RHEA-COMP:10283"/>
        <dbReference type="Rhea" id="RHEA-COMP:10284"/>
        <dbReference type="ChEBI" id="CHEBI:15378"/>
        <dbReference type="ChEBI" id="CHEBI:57856"/>
        <dbReference type="ChEBI" id="CHEBI:59789"/>
        <dbReference type="ChEBI" id="CHEBI:65315"/>
        <dbReference type="ChEBI" id="CHEBI:74502"/>
        <dbReference type="EC" id="2.1.1.193"/>
    </reaction>
</comment>
<dbReference type="RefSeq" id="XP_028864810.1">
    <property type="nucleotide sequence ID" value="XM_029008977.1"/>
</dbReference>
<evidence type="ECO:0000256" key="5">
    <source>
        <dbReference type="ARBA" id="ARBA00022552"/>
    </source>
</evidence>
<evidence type="ECO:0000256" key="9">
    <source>
        <dbReference type="ARBA" id="ARBA00025699"/>
    </source>
</evidence>
<dbReference type="InterPro" id="IPR006700">
    <property type="entry name" value="RsmE"/>
</dbReference>
<evidence type="ECO:0000256" key="8">
    <source>
        <dbReference type="ARBA" id="ARBA00022691"/>
    </source>
</evidence>
<evidence type="ECO:0000256" key="6">
    <source>
        <dbReference type="ARBA" id="ARBA00022603"/>
    </source>
</evidence>
<dbReference type="InterPro" id="IPR029026">
    <property type="entry name" value="tRNA_m1G_MTases_N"/>
</dbReference>
<dbReference type="VEuPathDB" id="PiroplasmaDB:BOVATA_000600"/>
<evidence type="ECO:0000256" key="4">
    <source>
        <dbReference type="ARBA" id="ARBA00022490"/>
    </source>
</evidence>
<dbReference type="AlphaFoldDB" id="A0A2H6K6E8"/>
<evidence type="ECO:0000259" key="11">
    <source>
        <dbReference type="Pfam" id="PF04452"/>
    </source>
</evidence>
<comment type="function">
    <text evidence="9">Specifically methylates the N3 position of the uracil ring of uridine 1498 (m3U1498) in 16S rRNA. Acts on the fully assembled 30S ribosomal subunit.</text>
</comment>
<dbReference type="NCBIfam" id="TIGR00046">
    <property type="entry name" value="RsmE family RNA methyltransferase"/>
    <property type="match status" value="1"/>
</dbReference>
<organism evidence="12 13">
    <name type="scientific">Babesia ovata</name>
    <dbReference type="NCBI Taxonomy" id="189622"/>
    <lineage>
        <taxon>Eukaryota</taxon>
        <taxon>Sar</taxon>
        <taxon>Alveolata</taxon>
        <taxon>Apicomplexa</taxon>
        <taxon>Aconoidasida</taxon>
        <taxon>Piroplasmida</taxon>
        <taxon>Babesiidae</taxon>
        <taxon>Babesia</taxon>
    </lineage>
</organism>
<sequence>MNLILVKRDDIREADGHMYVDITDKRRIAHIRYVLKADVGKELKFGVVNSTLDSATVTAVDPKVITLRLSDAFRCHKLPQQPVIDLVVGLPRPKSLDKLLQVKWACAGHILMQYAASIGVARIKLVCSSRVELDYLKSHQLEPESIEHSLMLGMEQGVTTFMPDIQLFKSMGALQRDLDKSQYSLRIIAHPGTPETLGSLQIVQHESGPILVAIGPEGGWLESEVEFYENLGFKKFNIGERILRAEVAAVAILSQLQLLLTDPTLRRGLPPATRGSDVGPDLK</sequence>
<evidence type="ECO:0000256" key="7">
    <source>
        <dbReference type="ARBA" id="ARBA00022679"/>
    </source>
</evidence>
<keyword evidence="13" id="KW-1185">Reference proteome</keyword>
<dbReference type="CDD" id="cd18084">
    <property type="entry name" value="RsmE-like"/>
    <property type="match status" value="1"/>
</dbReference>
<keyword evidence="6 12" id="KW-0489">Methyltransferase</keyword>
<name>A0A2H6K6E8_9APIC</name>
<dbReference type="InterPro" id="IPR029028">
    <property type="entry name" value="Alpha/beta_knot_MTases"/>
</dbReference>
<comment type="similarity">
    <text evidence="2">Belongs to the RNA methyltransferase RsmE family.</text>
</comment>
<evidence type="ECO:0000313" key="13">
    <source>
        <dbReference type="Proteomes" id="UP000236319"/>
    </source>
</evidence>
<keyword evidence="5" id="KW-0698">rRNA processing</keyword>
<gene>
    <name evidence="12" type="ORF">BOVATA_000600</name>
</gene>
<comment type="subcellular location">
    <subcellularLocation>
        <location evidence="1">Cytoplasm</location>
    </subcellularLocation>
</comment>
<comment type="caution">
    <text evidence="12">The sequence shown here is derived from an EMBL/GenBank/DDBJ whole genome shotgun (WGS) entry which is preliminary data.</text>
</comment>
<dbReference type="PIRSF" id="PIRSF015601">
    <property type="entry name" value="MTase_slr0722"/>
    <property type="match status" value="1"/>
</dbReference>
<keyword evidence="7 12" id="KW-0808">Transferase</keyword>
<dbReference type="GO" id="GO:0070042">
    <property type="term" value="F:rRNA (uridine-N3-)-methyltransferase activity"/>
    <property type="evidence" value="ECO:0007669"/>
    <property type="project" value="TreeGrafter"/>
</dbReference>
<keyword evidence="8" id="KW-0949">S-adenosyl-L-methionine</keyword>
<proteinExistence type="inferred from homology"/>
<dbReference type="GeneID" id="39872337"/>
<dbReference type="OrthoDB" id="2021042at2759"/>
<evidence type="ECO:0000256" key="2">
    <source>
        <dbReference type="ARBA" id="ARBA00005528"/>
    </source>
</evidence>
<dbReference type="Proteomes" id="UP000236319">
    <property type="component" value="Unassembled WGS sequence"/>
</dbReference>
<evidence type="ECO:0000256" key="3">
    <source>
        <dbReference type="ARBA" id="ARBA00012328"/>
    </source>
</evidence>
<dbReference type="GO" id="GO:0005737">
    <property type="term" value="C:cytoplasm"/>
    <property type="evidence" value="ECO:0007669"/>
    <property type="project" value="UniProtKB-SubCell"/>
</dbReference>
<dbReference type="PANTHER" id="PTHR30027:SF3">
    <property type="entry name" value="16S RRNA (URACIL(1498)-N(3))-METHYLTRANSFERASE"/>
    <property type="match status" value="1"/>
</dbReference>
<protein>
    <recommendedName>
        <fullName evidence="3">16S rRNA (uracil(1498)-N(3))-methyltransferase</fullName>
        <ecNumber evidence="3">2.1.1.193</ecNumber>
    </recommendedName>
</protein>
<dbReference type="GO" id="GO:0070475">
    <property type="term" value="P:rRNA base methylation"/>
    <property type="evidence" value="ECO:0007669"/>
    <property type="project" value="TreeGrafter"/>
</dbReference>
<dbReference type="PANTHER" id="PTHR30027">
    <property type="entry name" value="RIBOSOMAL RNA SMALL SUBUNIT METHYLTRANSFERASE E"/>
    <property type="match status" value="1"/>
</dbReference>
<reference evidence="12 13" key="1">
    <citation type="journal article" date="2017" name="BMC Genomics">
        <title>Whole-genome assembly of Babesia ovata and comparative genomics between closely related pathogens.</title>
        <authorList>
            <person name="Yamagishi J."/>
            <person name="Asada M."/>
            <person name="Hakimi H."/>
            <person name="Tanaka T.Q."/>
            <person name="Sugimoto C."/>
            <person name="Kawazu S."/>
        </authorList>
    </citation>
    <scope>NUCLEOTIDE SEQUENCE [LARGE SCALE GENOMIC DNA]</scope>
    <source>
        <strain evidence="12 13">Miyake</strain>
    </source>
</reference>
<dbReference type="InterPro" id="IPR046886">
    <property type="entry name" value="RsmE_MTase_dom"/>
</dbReference>
<evidence type="ECO:0000256" key="1">
    <source>
        <dbReference type="ARBA" id="ARBA00004496"/>
    </source>
</evidence>
<keyword evidence="4" id="KW-0963">Cytoplasm</keyword>
<dbReference type="Gene3D" id="3.40.1280.10">
    <property type="match status" value="1"/>
</dbReference>